<dbReference type="AlphaFoldDB" id="K9UFW0"/>
<keyword evidence="1" id="KW-0812">Transmembrane</keyword>
<feature type="transmembrane region" description="Helical" evidence="1">
    <location>
        <begin position="188"/>
        <end position="213"/>
    </location>
</feature>
<dbReference type="RefSeq" id="WP_015159700.1">
    <property type="nucleotide sequence ID" value="NC_019697.1"/>
</dbReference>
<feature type="transmembrane region" description="Helical" evidence="1">
    <location>
        <begin position="139"/>
        <end position="168"/>
    </location>
</feature>
<sequence length="220" mass="23993">MLQLQLIHLLYLGIILAPGVISGAIVTWKTRSPWSLFATIGYSLLGSVIIAISTMLLGKLVAPYLLPWLGTWTTLIDFSQTPTNSQFSWWYGYFHYYLLSYLRYSLVAPIGTVAGATLAGMLMVVRYRLLREGGKFEPYYAWTAGLGSATIGGVLGVFSILLLSWLGLKGLELANGLFRSNGGCFTSFAQITWGISILINGLVCGLISAVCGIKFAKFLI</sequence>
<keyword evidence="1" id="KW-1133">Transmembrane helix</keyword>
<dbReference type="EMBL" id="CP003600">
    <property type="protein sequence ID" value="AFY93553.1"/>
    <property type="molecule type" value="Genomic_DNA"/>
</dbReference>
<dbReference type="STRING" id="1173020.Cha6605_2499"/>
<keyword evidence="1" id="KW-0472">Membrane</keyword>
<protein>
    <submittedName>
        <fullName evidence="2">Uncharacterized protein</fullName>
    </submittedName>
</protein>
<reference evidence="2 3" key="1">
    <citation type="submission" date="2012-05" db="EMBL/GenBank/DDBJ databases">
        <title>Finished chromosome of genome of Chamaesiphon sp. PCC 6605.</title>
        <authorList>
            <consortium name="US DOE Joint Genome Institute"/>
            <person name="Gugger M."/>
            <person name="Coursin T."/>
            <person name="Rippka R."/>
            <person name="Tandeau De Marsac N."/>
            <person name="Huntemann M."/>
            <person name="Wei C.-L."/>
            <person name="Han J."/>
            <person name="Detter J.C."/>
            <person name="Han C."/>
            <person name="Tapia R."/>
            <person name="Chen A."/>
            <person name="Kyrpides N."/>
            <person name="Mavromatis K."/>
            <person name="Markowitz V."/>
            <person name="Szeto E."/>
            <person name="Ivanova N."/>
            <person name="Pagani I."/>
            <person name="Pati A."/>
            <person name="Goodwin L."/>
            <person name="Nordberg H.P."/>
            <person name="Cantor M.N."/>
            <person name="Hua S.X."/>
            <person name="Woyke T."/>
            <person name="Kerfeld C.A."/>
        </authorList>
    </citation>
    <scope>NUCLEOTIDE SEQUENCE [LARGE SCALE GENOMIC DNA]</scope>
    <source>
        <strain evidence="3">ATCC 27169 / PCC 6605</strain>
    </source>
</reference>
<accession>K9UFW0</accession>
<dbReference type="Proteomes" id="UP000010366">
    <property type="component" value="Chromosome"/>
</dbReference>
<evidence type="ECO:0000313" key="2">
    <source>
        <dbReference type="EMBL" id="AFY93553.1"/>
    </source>
</evidence>
<keyword evidence="3" id="KW-1185">Reference proteome</keyword>
<evidence type="ECO:0000256" key="1">
    <source>
        <dbReference type="SAM" id="Phobius"/>
    </source>
</evidence>
<organism evidence="2 3">
    <name type="scientific">Chamaesiphon minutus (strain ATCC 27169 / PCC 6605)</name>
    <dbReference type="NCBI Taxonomy" id="1173020"/>
    <lineage>
        <taxon>Bacteria</taxon>
        <taxon>Bacillati</taxon>
        <taxon>Cyanobacteriota</taxon>
        <taxon>Cyanophyceae</taxon>
        <taxon>Gomontiellales</taxon>
        <taxon>Chamaesiphonaceae</taxon>
        <taxon>Chamaesiphon</taxon>
    </lineage>
</organism>
<proteinExistence type="predicted"/>
<gene>
    <name evidence="2" type="ORF">Cha6605_2499</name>
</gene>
<feature type="transmembrane region" description="Helical" evidence="1">
    <location>
        <begin position="40"/>
        <end position="62"/>
    </location>
</feature>
<feature type="transmembrane region" description="Helical" evidence="1">
    <location>
        <begin position="6"/>
        <end position="28"/>
    </location>
</feature>
<dbReference type="HOGENOM" id="CLU_1254091_0_0_3"/>
<dbReference type="KEGG" id="cmp:Cha6605_2499"/>
<feature type="transmembrane region" description="Helical" evidence="1">
    <location>
        <begin position="106"/>
        <end position="127"/>
    </location>
</feature>
<name>K9UFW0_CHAP6</name>
<evidence type="ECO:0000313" key="3">
    <source>
        <dbReference type="Proteomes" id="UP000010366"/>
    </source>
</evidence>
<dbReference type="OrthoDB" id="9825058at2"/>